<proteinExistence type="inferred from homology"/>
<dbReference type="EMBL" id="BAAAAF010000003">
    <property type="protein sequence ID" value="GAA0035268.1"/>
    <property type="molecule type" value="Genomic_DNA"/>
</dbReference>
<feature type="domain" description="Peptidase S11 D-alanyl-D-alanine carboxypeptidase A N-terminal" evidence="10">
    <location>
        <begin position="97"/>
        <end position="327"/>
    </location>
</feature>
<keyword evidence="2" id="KW-0732">Signal</keyword>
<keyword evidence="6" id="KW-0961">Cell wall biogenesis/degradation</keyword>
<evidence type="ECO:0000256" key="7">
    <source>
        <dbReference type="RuleBase" id="RU004016"/>
    </source>
</evidence>
<dbReference type="InterPro" id="IPR001967">
    <property type="entry name" value="Peptidase_S11_N"/>
</dbReference>
<dbReference type="Proteomes" id="UP001498238">
    <property type="component" value="Unassembled WGS sequence"/>
</dbReference>
<keyword evidence="4" id="KW-0133">Cell shape</keyword>
<accession>A0ABN0SLT3</accession>
<dbReference type="SUPFAM" id="SSF56601">
    <property type="entry name" value="beta-lactamase/transpeptidase-like"/>
    <property type="match status" value="1"/>
</dbReference>
<evidence type="ECO:0000256" key="5">
    <source>
        <dbReference type="ARBA" id="ARBA00022984"/>
    </source>
</evidence>
<keyword evidence="12" id="KW-1185">Reference proteome</keyword>
<evidence type="ECO:0000256" key="2">
    <source>
        <dbReference type="ARBA" id="ARBA00022729"/>
    </source>
</evidence>
<evidence type="ECO:0000256" key="8">
    <source>
        <dbReference type="SAM" id="MobiDB-lite"/>
    </source>
</evidence>
<keyword evidence="9" id="KW-0472">Membrane</keyword>
<dbReference type="PRINTS" id="PR00725">
    <property type="entry name" value="DADACBPTASE1"/>
</dbReference>
<organism evidence="11 12">
    <name type="scientific">Brevibacterium metallidurans</name>
    <dbReference type="NCBI Taxonomy" id="1482676"/>
    <lineage>
        <taxon>Bacteria</taxon>
        <taxon>Bacillati</taxon>
        <taxon>Actinomycetota</taxon>
        <taxon>Actinomycetes</taxon>
        <taxon>Micrococcales</taxon>
        <taxon>Brevibacteriaceae</taxon>
        <taxon>Brevibacterium</taxon>
    </lineage>
</organism>
<dbReference type="Pfam" id="PF00768">
    <property type="entry name" value="Peptidase_S11"/>
    <property type="match status" value="1"/>
</dbReference>
<dbReference type="InterPro" id="IPR012338">
    <property type="entry name" value="Beta-lactam/transpept-like"/>
</dbReference>
<evidence type="ECO:0000313" key="11">
    <source>
        <dbReference type="EMBL" id="GAA0035268.1"/>
    </source>
</evidence>
<feature type="transmembrane region" description="Helical" evidence="9">
    <location>
        <begin position="49"/>
        <end position="66"/>
    </location>
</feature>
<sequence>MIRTLVRMRSASPTVTPASVSTAAHGRSPAPETAVPAASRSIRPRSRRIFAAAVLTLLLVVSQLVLSPGTSQAQPEETKKGEKIYVTPDNLGDGAKPPQPVGTSWLVGDLDTGELQVAQNIDKKHAPASTIKLLTALALVDVLDDPKQKVTAEFEDMEIDGTKVGLMQKNDYTVDTLFHAMLMSSANDAANALGRAAGGQEKAVALMNEKAQALGMTNTRAANTSGLDDPNQYTTVADMMKLAWAVTKNPRLMEIIGTQTYKFPGGTNPETKKKFKGYEIQNHTKIVGRVDGGLGLKNGYTTTAKGSYIAVAERDGRTVVSALLGAENNSRQAAVDLLEWDFAQTSPQTVTTVPVGAAAAPTPTASGSGGDAGGAADADAVSATEAAQGSSTGVAIGILPLALLGGGVLLLVAAIVLWVRLRKRRRALS</sequence>
<keyword evidence="3" id="KW-0378">Hydrolase</keyword>
<evidence type="ECO:0000313" key="12">
    <source>
        <dbReference type="Proteomes" id="UP001498238"/>
    </source>
</evidence>
<evidence type="ECO:0000256" key="9">
    <source>
        <dbReference type="SAM" id="Phobius"/>
    </source>
</evidence>
<name>A0ABN0SLT3_9MICO</name>
<protein>
    <recommendedName>
        <fullName evidence="10">Peptidase S11 D-alanyl-D-alanine carboxypeptidase A N-terminal domain-containing protein</fullName>
    </recommendedName>
</protein>
<evidence type="ECO:0000256" key="6">
    <source>
        <dbReference type="ARBA" id="ARBA00023316"/>
    </source>
</evidence>
<dbReference type="PANTHER" id="PTHR21581">
    <property type="entry name" value="D-ALANYL-D-ALANINE CARBOXYPEPTIDASE"/>
    <property type="match status" value="1"/>
</dbReference>
<keyword evidence="9" id="KW-1133">Transmembrane helix</keyword>
<feature type="compositionally biased region" description="Polar residues" evidence="8">
    <location>
        <begin position="11"/>
        <end position="22"/>
    </location>
</feature>
<dbReference type="InterPro" id="IPR018044">
    <property type="entry name" value="Peptidase_S11"/>
</dbReference>
<comment type="similarity">
    <text evidence="1 7">Belongs to the peptidase S11 family.</text>
</comment>
<evidence type="ECO:0000259" key="10">
    <source>
        <dbReference type="Pfam" id="PF00768"/>
    </source>
</evidence>
<feature type="transmembrane region" description="Helical" evidence="9">
    <location>
        <begin position="394"/>
        <end position="419"/>
    </location>
</feature>
<dbReference type="Gene3D" id="3.40.710.10">
    <property type="entry name" value="DD-peptidase/beta-lactamase superfamily"/>
    <property type="match status" value="1"/>
</dbReference>
<evidence type="ECO:0000256" key="4">
    <source>
        <dbReference type="ARBA" id="ARBA00022960"/>
    </source>
</evidence>
<evidence type="ECO:0000256" key="3">
    <source>
        <dbReference type="ARBA" id="ARBA00022801"/>
    </source>
</evidence>
<comment type="caution">
    <text evidence="11">The sequence shown here is derived from an EMBL/GenBank/DDBJ whole genome shotgun (WGS) entry which is preliminary data.</text>
</comment>
<reference evidence="11 12" key="1">
    <citation type="submission" date="2024-01" db="EMBL/GenBank/DDBJ databases">
        <title>Characterization of antibiotic resistant novel bacterial strains and their environmental applications.</title>
        <authorList>
            <person name="Manzoor S."/>
            <person name="Abbas S."/>
            <person name="Arshad M."/>
            <person name="Ahmed I."/>
        </authorList>
    </citation>
    <scope>NUCLEOTIDE SEQUENCE [LARGE SCALE GENOMIC DNA]</scope>
    <source>
        <strain evidence="11 12">NCCP-602</strain>
    </source>
</reference>
<feature type="region of interest" description="Disordered" evidence="8">
    <location>
        <begin position="1"/>
        <end position="39"/>
    </location>
</feature>
<evidence type="ECO:0000256" key="1">
    <source>
        <dbReference type="ARBA" id="ARBA00007164"/>
    </source>
</evidence>
<keyword evidence="9" id="KW-0812">Transmembrane</keyword>
<keyword evidence="5" id="KW-0573">Peptidoglycan synthesis</keyword>
<dbReference type="PANTHER" id="PTHR21581:SF33">
    <property type="entry name" value="D-ALANYL-D-ALANINE CARBOXYPEPTIDASE DACB"/>
    <property type="match status" value="1"/>
</dbReference>
<gene>
    <name evidence="11" type="ORF">NCCP602_12290</name>
</gene>